<dbReference type="RefSeq" id="WP_380693777.1">
    <property type="nucleotide sequence ID" value="NZ_JBHRYR010000002.1"/>
</dbReference>
<dbReference type="SUPFAM" id="SSF51695">
    <property type="entry name" value="PLC-like phosphodiesterases"/>
    <property type="match status" value="1"/>
</dbReference>
<name>A0ABV7ZV36_9GAMM</name>
<reference evidence="3" key="1">
    <citation type="journal article" date="2019" name="Int. J. Syst. Evol. Microbiol.">
        <title>The Global Catalogue of Microorganisms (GCM) 10K type strain sequencing project: providing services to taxonomists for standard genome sequencing and annotation.</title>
        <authorList>
            <consortium name="The Broad Institute Genomics Platform"/>
            <consortium name="The Broad Institute Genome Sequencing Center for Infectious Disease"/>
            <person name="Wu L."/>
            <person name="Ma J."/>
        </authorList>
    </citation>
    <scope>NUCLEOTIDE SEQUENCE [LARGE SCALE GENOMIC DNA]</scope>
    <source>
        <strain evidence="3">IBRC 10765</strain>
    </source>
</reference>
<keyword evidence="3" id="KW-1185">Reference proteome</keyword>
<dbReference type="PANTHER" id="PTHR46211">
    <property type="entry name" value="GLYCEROPHOSPHORYL DIESTER PHOSPHODIESTERASE"/>
    <property type="match status" value="1"/>
</dbReference>
<gene>
    <name evidence="2" type="ORF">ACFOOG_04375</name>
</gene>
<evidence type="ECO:0000313" key="2">
    <source>
        <dbReference type="EMBL" id="MFC3852065.1"/>
    </source>
</evidence>
<dbReference type="Gene3D" id="3.20.20.190">
    <property type="entry name" value="Phosphatidylinositol (PI) phosphodiesterase"/>
    <property type="match status" value="1"/>
</dbReference>
<dbReference type="PROSITE" id="PS51704">
    <property type="entry name" value="GP_PDE"/>
    <property type="match status" value="1"/>
</dbReference>
<evidence type="ECO:0000313" key="3">
    <source>
        <dbReference type="Proteomes" id="UP001595617"/>
    </source>
</evidence>
<dbReference type="EMBL" id="JBHRYR010000002">
    <property type="protein sequence ID" value="MFC3852065.1"/>
    <property type="molecule type" value="Genomic_DNA"/>
</dbReference>
<accession>A0ABV7ZV36</accession>
<dbReference type="PANTHER" id="PTHR46211:SF1">
    <property type="entry name" value="GLYCEROPHOSPHODIESTER PHOSPHODIESTERASE, CYTOPLASMIC"/>
    <property type="match status" value="1"/>
</dbReference>
<dbReference type="InterPro" id="IPR030395">
    <property type="entry name" value="GP_PDE_dom"/>
</dbReference>
<dbReference type="Proteomes" id="UP001595617">
    <property type="component" value="Unassembled WGS sequence"/>
</dbReference>
<proteinExistence type="predicted"/>
<organism evidence="2 3">
    <name type="scientific">Saccharospirillum mangrovi</name>
    <dbReference type="NCBI Taxonomy" id="2161747"/>
    <lineage>
        <taxon>Bacteria</taxon>
        <taxon>Pseudomonadati</taxon>
        <taxon>Pseudomonadota</taxon>
        <taxon>Gammaproteobacteria</taxon>
        <taxon>Oceanospirillales</taxon>
        <taxon>Saccharospirillaceae</taxon>
        <taxon>Saccharospirillum</taxon>
    </lineage>
</organism>
<dbReference type="Pfam" id="PF03009">
    <property type="entry name" value="GDPD"/>
    <property type="match status" value="1"/>
</dbReference>
<comment type="caution">
    <text evidence="2">The sequence shown here is derived from an EMBL/GenBank/DDBJ whole genome shotgun (WGS) entry which is preliminary data.</text>
</comment>
<protein>
    <submittedName>
        <fullName evidence="2">Glycerophosphodiester phosphodiesterase family protein</fullName>
    </submittedName>
</protein>
<evidence type="ECO:0000259" key="1">
    <source>
        <dbReference type="PROSITE" id="PS51704"/>
    </source>
</evidence>
<sequence>MRADRIIAHRGCSLLRPENTRSAFIHTQELGIRWVETDVNRLGDGTLVVFHDDHLGRLTPADGRLAEVNWSTAKDLDVGSHFGAEFSDERMMTLRDTLALLHELNLGLNLEVKVYAHYRAEDVVPDIIAALEDEWHDWERLIISSFNPQVLRLLHQARPTWSLGLLFEKIPDDWQSLAAEVQPVSVHCHYAWLRQPQVDAIKAQGLEIYCYTVNDRKAGIMLWDMGVDGVITDNPNLFAGL</sequence>
<feature type="domain" description="GP-PDE" evidence="1">
    <location>
        <begin position="4"/>
        <end position="241"/>
    </location>
</feature>
<dbReference type="InterPro" id="IPR017946">
    <property type="entry name" value="PLC-like_Pdiesterase_TIM-brl"/>
</dbReference>